<dbReference type="Pfam" id="PF08271">
    <property type="entry name" value="Zn_Ribbon_TF"/>
    <property type="match status" value="1"/>
</dbReference>
<comment type="function">
    <text evidence="12">General factor that plays a major role in the activation of eukaryotic genes transcribed by RNA polymerase II.</text>
</comment>
<dbReference type="InterPro" id="IPR036915">
    <property type="entry name" value="Cyclin-like_sf"/>
</dbReference>
<dbReference type="EMBL" id="JANBPT010000641">
    <property type="protein sequence ID" value="KAJ1915234.1"/>
    <property type="molecule type" value="Genomic_DNA"/>
</dbReference>
<feature type="region of interest" description="Disordered" evidence="15">
    <location>
        <begin position="96"/>
        <end position="117"/>
    </location>
</feature>
<dbReference type="PANTHER" id="PTHR11618">
    <property type="entry name" value="TRANSCRIPTION INITIATION FACTOR IIB-RELATED"/>
    <property type="match status" value="1"/>
</dbReference>
<organism evidence="17 18">
    <name type="scientific">Tieghemiomyces parasiticus</name>
    <dbReference type="NCBI Taxonomy" id="78921"/>
    <lineage>
        <taxon>Eukaryota</taxon>
        <taxon>Fungi</taxon>
        <taxon>Fungi incertae sedis</taxon>
        <taxon>Zoopagomycota</taxon>
        <taxon>Kickxellomycotina</taxon>
        <taxon>Dimargaritomycetes</taxon>
        <taxon>Dimargaritales</taxon>
        <taxon>Dimargaritaceae</taxon>
        <taxon>Tieghemiomyces</taxon>
    </lineage>
</organism>
<evidence type="ECO:0000256" key="4">
    <source>
        <dbReference type="ARBA" id="ARBA00022723"/>
    </source>
</evidence>
<dbReference type="InterPro" id="IPR023486">
    <property type="entry name" value="TFIIB_CS"/>
</dbReference>
<keyword evidence="9" id="KW-0804">Transcription</keyword>
<evidence type="ECO:0000256" key="14">
    <source>
        <dbReference type="PROSITE-ProRule" id="PRU00469"/>
    </source>
</evidence>
<keyword evidence="18" id="KW-1185">Reference proteome</keyword>
<evidence type="ECO:0000259" key="16">
    <source>
        <dbReference type="PROSITE" id="PS51134"/>
    </source>
</evidence>
<evidence type="ECO:0000256" key="13">
    <source>
        <dbReference type="ARBA" id="ARBA00066213"/>
    </source>
</evidence>
<dbReference type="GO" id="GO:0008270">
    <property type="term" value="F:zinc ion binding"/>
    <property type="evidence" value="ECO:0007669"/>
    <property type="project" value="UniProtKB-KW"/>
</dbReference>
<evidence type="ECO:0000313" key="18">
    <source>
        <dbReference type="Proteomes" id="UP001150569"/>
    </source>
</evidence>
<dbReference type="AlphaFoldDB" id="A0A9W8DR61"/>
<dbReference type="InterPro" id="IPR013150">
    <property type="entry name" value="TFIIB_cyclin"/>
</dbReference>
<dbReference type="GO" id="GO:0051123">
    <property type="term" value="P:RNA polymerase II preinitiation complex assembly"/>
    <property type="evidence" value="ECO:0007669"/>
    <property type="project" value="UniProtKB-ARBA"/>
</dbReference>
<evidence type="ECO:0000256" key="3">
    <source>
        <dbReference type="ARBA" id="ARBA00013932"/>
    </source>
</evidence>
<keyword evidence="4" id="KW-0479">Metal-binding</keyword>
<comment type="similarity">
    <text evidence="2">Belongs to the TFIIB family.</text>
</comment>
<name>A0A9W8DR61_9FUNG</name>
<evidence type="ECO:0000256" key="2">
    <source>
        <dbReference type="ARBA" id="ARBA00010857"/>
    </source>
</evidence>
<keyword evidence="5" id="KW-0677">Repeat</keyword>
<dbReference type="InterPro" id="IPR013137">
    <property type="entry name" value="Znf_TFIIB"/>
</dbReference>
<evidence type="ECO:0000256" key="11">
    <source>
        <dbReference type="ARBA" id="ARBA00031706"/>
    </source>
</evidence>
<reference evidence="17" key="1">
    <citation type="submission" date="2022-07" db="EMBL/GenBank/DDBJ databases">
        <title>Phylogenomic reconstructions and comparative analyses of Kickxellomycotina fungi.</title>
        <authorList>
            <person name="Reynolds N.K."/>
            <person name="Stajich J.E."/>
            <person name="Barry K."/>
            <person name="Grigoriev I.V."/>
            <person name="Crous P."/>
            <person name="Smith M.E."/>
        </authorList>
    </citation>
    <scope>NUCLEOTIDE SEQUENCE</scope>
    <source>
        <strain evidence="17">RSA 861</strain>
    </source>
</reference>
<comment type="caution">
    <text evidence="17">The sequence shown here is derived from an EMBL/GenBank/DDBJ whole genome shotgun (WGS) entry which is preliminary data.</text>
</comment>
<evidence type="ECO:0000256" key="12">
    <source>
        <dbReference type="ARBA" id="ARBA00056616"/>
    </source>
</evidence>
<dbReference type="InterPro" id="IPR000812">
    <property type="entry name" value="TFIIB"/>
</dbReference>
<dbReference type="Gene3D" id="1.10.472.10">
    <property type="entry name" value="Cyclin-like"/>
    <property type="match status" value="1"/>
</dbReference>
<dbReference type="CDD" id="cd20551">
    <property type="entry name" value="CYCLIN_TFIIB_rpt1"/>
    <property type="match status" value="1"/>
</dbReference>
<feature type="domain" description="TFIIB-type" evidence="16">
    <location>
        <begin position="19"/>
        <end position="52"/>
    </location>
</feature>
<dbReference type="GO" id="GO:0016251">
    <property type="term" value="F:RNA polymerase II general transcription initiation factor activity"/>
    <property type="evidence" value="ECO:0007669"/>
    <property type="project" value="TreeGrafter"/>
</dbReference>
<comment type="subcellular location">
    <subcellularLocation>
        <location evidence="1">Nucleus</location>
    </subcellularLocation>
</comment>
<evidence type="ECO:0000256" key="9">
    <source>
        <dbReference type="ARBA" id="ARBA00023163"/>
    </source>
</evidence>
<dbReference type="SMART" id="SM00385">
    <property type="entry name" value="CYCLIN"/>
    <property type="match status" value="2"/>
</dbReference>
<dbReference type="PANTHER" id="PTHR11618:SF13">
    <property type="entry name" value="TRANSCRIPTION INITIATION FACTOR IIB"/>
    <property type="match status" value="1"/>
</dbReference>
<keyword evidence="8" id="KW-0805">Transcription regulation</keyword>
<evidence type="ECO:0000256" key="7">
    <source>
        <dbReference type="ARBA" id="ARBA00022833"/>
    </source>
</evidence>
<dbReference type="FunFam" id="2.20.25.10:FF:000036">
    <property type="entry name" value="Transcription initiation factor IIB"/>
    <property type="match status" value="1"/>
</dbReference>
<dbReference type="InterPro" id="IPR013763">
    <property type="entry name" value="Cyclin-like_dom"/>
</dbReference>
<evidence type="ECO:0000256" key="6">
    <source>
        <dbReference type="ARBA" id="ARBA00022771"/>
    </source>
</evidence>
<dbReference type="SUPFAM" id="SSF47954">
    <property type="entry name" value="Cyclin-like"/>
    <property type="match status" value="2"/>
</dbReference>
<dbReference type="GO" id="GO:0017025">
    <property type="term" value="F:TBP-class protein binding"/>
    <property type="evidence" value="ECO:0007669"/>
    <property type="project" value="InterPro"/>
</dbReference>
<protein>
    <recommendedName>
        <fullName evidence="3">Transcription initiation factor IIB</fullName>
    </recommendedName>
    <alternativeName>
        <fullName evidence="11">General transcription factor TFIIB</fullName>
    </alternativeName>
</protein>
<dbReference type="OrthoDB" id="25790at2759"/>
<evidence type="ECO:0000256" key="5">
    <source>
        <dbReference type="ARBA" id="ARBA00022737"/>
    </source>
</evidence>
<evidence type="ECO:0000313" key="17">
    <source>
        <dbReference type="EMBL" id="KAJ1915234.1"/>
    </source>
</evidence>
<comment type="subunit">
    <text evidence="13">Associates with TFIID-IIA (DA complex) to form TFIID-IIA-IIB (DAB-complex) which is then recognized by polymerase II.</text>
</comment>
<dbReference type="SUPFAM" id="SSF57783">
    <property type="entry name" value="Zinc beta-ribbon"/>
    <property type="match status" value="1"/>
</dbReference>
<evidence type="ECO:0000256" key="1">
    <source>
        <dbReference type="ARBA" id="ARBA00004123"/>
    </source>
</evidence>
<keyword evidence="10" id="KW-0539">Nucleus</keyword>
<dbReference type="PRINTS" id="PR00685">
    <property type="entry name" value="TIFACTORIIB"/>
</dbReference>
<sequence length="324" mass="35402">MTTTGTTGAPVAAGPDLNYSLICHQCRSAIPNIVEEFASGDLVCGDCGLVLGDRIIDTRSEWRTFANDDGDDPSRVGAASNPLLEGNQLDTLISRSDGGSGLSRDLNKMQSRSTQQKGERLLMGAYKEISATCERMGLNKIICDIAKQLYKMVEDDKLLRGKSLDSVSATCIFIACRQENVPRTFKEIHAYTQVPLRELGRCYRTLSKHLSTSIGAMYSEDLMSRFCSLLDLPMPVQRIAVDLTKEAKERGVLAGKSPVSVAAACIYMASHLLALPKTPKDIANVAGVSETTIKNSYKSLYELREKLLVPEVVKNPVLERLPVP</sequence>
<dbReference type="GO" id="GO:0005634">
    <property type="term" value="C:nucleus"/>
    <property type="evidence" value="ECO:0007669"/>
    <property type="project" value="UniProtKB-SubCell"/>
</dbReference>
<dbReference type="PROSITE" id="PS00782">
    <property type="entry name" value="TFIIB"/>
    <property type="match status" value="1"/>
</dbReference>
<accession>A0A9W8DR61</accession>
<dbReference type="Gene3D" id="1.10.472.170">
    <property type="match status" value="1"/>
</dbReference>
<evidence type="ECO:0000256" key="8">
    <source>
        <dbReference type="ARBA" id="ARBA00023015"/>
    </source>
</evidence>
<keyword evidence="6 14" id="KW-0863">Zinc-finger</keyword>
<dbReference type="Pfam" id="PF00382">
    <property type="entry name" value="TFIIB"/>
    <property type="match status" value="2"/>
</dbReference>
<dbReference type="FunFam" id="1.10.472.170:FF:000001">
    <property type="entry name" value="Transcription initiation factor IIB"/>
    <property type="match status" value="1"/>
</dbReference>
<evidence type="ECO:0000256" key="15">
    <source>
        <dbReference type="SAM" id="MobiDB-lite"/>
    </source>
</evidence>
<evidence type="ECO:0000256" key="10">
    <source>
        <dbReference type="ARBA" id="ARBA00023242"/>
    </source>
</evidence>
<dbReference type="PROSITE" id="PS51134">
    <property type="entry name" value="ZF_TFIIB"/>
    <property type="match status" value="1"/>
</dbReference>
<proteinExistence type="inferred from homology"/>
<dbReference type="Proteomes" id="UP001150569">
    <property type="component" value="Unassembled WGS sequence"/>
</dbReference>
<dbReference type="FunFam" id="1.10.472.10:FF:000008">
    <property type="entry name" value="Transcription initiation factor IIB"/>
    <property type="match status" value="1"/>
</dbReference>
<dbReference type="GO" id="GO:0097550">
    <property type="term" value="C:transcription preinitiation complex"/>
    <property type="evidence" value="ECO:0007669"/>
    <property type="project" value="TreeGrafter"/>
</dbReference>
<keyword evidence="7" id="KW-0862">Zinc</keyword>
<gene>
    <name evidence="17" type="primary">SUA7_2</name>
    <name evidence="17" type="ORF">IWQ60_008503</name>
</gene>